<comment type="caution">
    <text evidence="1">The sequence shown here is derived from an EMBL/GenBank/DDBJ whole genome shotgun (WGS) entry which is preliminary data.</text>
</comment>
<dbReference type="AlphaFoldDB" id="A0A2V4J3W9"/>
<evidence type="ECO:0000313" key="1">
    <source>
        <dbReference type="EMBL" id="PYB84166.1"/>
    </source>
</evidence>
<dbReference type="Proteomes" id="UP000247620">
    <property type="component" value="Unassembled WGS sequence"/>
</dbReference>
<reference evidence="1 2" key="1">
    <citation type="submission" date="2018-06" db="EMBL/GenBank/DDBJ databases">
        <title>Pseudomonas diversity within urban Lake Michigan freshwaters.</title>
        <authorList>
            <person name="Batrich M."/>
            <person name="Hatzopoulos T."/>
            <person name="Putonti C."/>
        </authorList>
    </citation>
    <scope>NUCLEOTIDE SEQUENCE [LARGE SCALE GENOMIC DNA]</scope>
    <source>
        <strain evidence="1 2">LBp-160603</strain>
    </source>
</reference>
<sequence>MSLISRDQQFRAYELLRKLDTFTAQTMSQVVYGATSSASWQSNCDQHRRAFEEWMAFAATIHVPEQPDAK</sequence>
<protein>
    <submittedName>
        <fullName evidence="1">Uncharacterized protein</fullName>
    </submittedName>
</protein>
<organism evidence="1 2">
    <name type="scientific">Pseudomonas soli</name>
    <dbReference type="NCBI Taxonomy" id="1306993"/>
    <lineage>
        <taxon>Bacteria</taxon>
        <taxon>Pseudomonadati</taxon>
        <taxon>Pseudomonadota</taxon>
        <taxon>Gammaproteobacteria</taxon>
        <taxon>Pseudomonadales</taxon>
        <taxon>Pseudomonadaceae</taxon>
        <taxon>Pseudomonas</taxon>
    </lineage>
</organism>
<accession>A0A2V4J3W9</accession>
<name>A0A2V4J3W9_9PSED</name>
<dbReference type="EMBL" id="QJRO01000003">
    <property type="protein sequence ID" value="PYB84166.1"/>
    <property type="molecule type" value="Genomic_DNA"/>
</dbReference>
<proteinExistence type="predicted"/>
<gene>
    <name evidence="1" type="ORF">DMX07_06375</name>
</gene>
<evidence type="ECO:0000313" key="2">
    <source>
        <dbReference type="Proteomes" id="UP000247620"/>
    </source>
</evidence>